<dbReference type="GO" id="GO:0005198">
    <property type="term" value="F:structural molecule activity"/>
    <property type="evidence" value="ECO:0007669"/>
    <property type="project" value="InterPro"/>
</dbReference>
<feature type="domain" description="Major capsid protein C-terminal" evidence="4">
    <location>
        <begin position="89"/>
        <end position="396"/>
    </location>
</feature>
<feature type="domain" description="Major capsid protein N-terminal" evidence="5">
    <location>
        <begin position="13"/>
        <end position="86"/>
    </location>
</feature>
<evidence type="ECO:0000313" key="6">
    <source>
        <dbReference type="EMBL" id="ARF11175.1"/>
    </source>
</evidence>
<keyword evidence="3" id="KW-0946">Virion</keyword>
<dbReference type="InterPro" id="IPR031654">
    <property type="entry name" value="Capsid_N"/>
</dbReference>
<dbReference type="InterPro" id="IPR038519">
    <property type="entry name" value="MCP_C_sf"/>
</dbReference>
<dbReference type="EMBL" id="KY684108">
    <property type="protein sequence ID" value="ARF11175.1"/>
    <property type="molecule type" value="Genomic_DNA"/>
</dbReference>
<dbReference type="InterPro" id="IPR016112">
    <property type="entry name" value="VP_dsDNA_II"/>
</dbReference>
<evidence type="ECO:0000256" key="3">
    <source>
        <dbReference type="ARBA" id="ARBA00022844"/>
    </source>
</evidence>
<keyword evidence="2" id="KW-0167">Capsid protein</keyword>
<dbReference type="Pfam" id="PF16903">
    <property type="entry name" value="Capsid_N"/>
    <property type="match status" value="1"/>
</dbReference>
<dbReference type="Gene3D" id="2.70.9.10">
    <property type="entry name" value="Adenovirus Type 2 Hexon, domain 4"/>
    <property type="match status" value="1"/>
</dbReference>
<evidence type="ECO:0000259" key="4">
    <source>
        <dbReference type="Pfam" id="PF04451"/>
    </source>
</evidence>
<organism evidence="6">
    <name type="scientific">Klosneuvirus KNV1</name>
    <dbReference type="NCBI Taxonomy" id="1977640"/>
    <lineage>
        <taxon>Viruses</taxon>
        <taxon>Varidnaviria</taxon>
        <taxon>Bamfordvirae</taxon>
        <taxon>Nucleocytoviricota</taxon>
        <taxon>Megaviricetes</taxon>
        <taxon>Imitervirales</taxon>
        <taxon>Mimiviridae</taxon>
        <taxon>Klosneuvirinae</taxon>
        <taxon>Klosneuvirus</taxon>
    </lineage>
</organism>
<protein>
    <submittedName>
        <fullName evidence="6">NCLDV major capsid protein</fullName>
    </submittedName>
</protein>
<dbReference type="SUPFAM" id="SSF49749">
    <property type="entry name" value="Group II dsDNA viruses VP"/>
    <property type="match status" value="2"/>
</dbReference>
<dbReference type="GO" id="GO:0019028">
    <property type="term" value="C:viral capsid"/>
    <property type="evidence" value="ECO:0007669"/>
    <property type="project" value="UniProtKB-KW"/>
</dbReference>
<dbReference type="Pfam" id="PF04451">
    <property type="entry name" value="Capsid_NCLDV"/>
    <property type="match status" value="1"/>
</dbReference>
<accession>A0A1V0SHH7</accession>
<sequence>MIGDIPILTNYNSDIKPTYILYVPLKFWFNKYVGLAIPLIALQYHDTVINLTFQTVNNLVVRDCSFDLNTITFTDASLLVNYVYLDTEERRRFAVVGHEYLIEQIQFNGTLPANSDTLFNILNFNHPVKELYWAIRNGNYISDLSFLYYTNSDIWSMTDAAKTIILKSISIGVNPEPIVNGTWYEVFSGQSTTVGTFNIKNKNINSVFANPTSLTIGSYGITNQINADIIINANGTIDISNIITTLTVRDFSIPVDQMTDTRYDVCDPIINLFSNYGLLIDGSVNPVLTGVLQFNGNNRFDARDGNYFNYVQPYQHHENTPKDGINVYSFALYPEQHQPSGTANFSRIDTSNLNLTVGDSTQKTGLPSINYFNGNNQLYIFGQNYNIWRVYSGLSGLAYSA</sequence>
<evidence type="ECO:0000256" key="1">
    <source>
        <dbReference type="ARBA" id="ARBA00004328"/>
    </source>
</evidence>
<dbReference type="InterPro" id="IPR007542">
    <property type="entry name" value="MCP_C"/>
</dbReference>
<gene>
    <name evidence="6" type="ORF">Klosneuvirus_1_32</name>
</gene>
<evidence type="ECO:0000256" key="2">
    <source>
        <dbReference type="ARBA" id="ARBA00022561"/>
    </source>
</evidence>
<comment type="subcellular location">
    <subcellularLocation>
        <location evidence="1">Virion</location>
    </subcellularLocation>
</comment>
<evidence type="ECO:0000259" key="5">
    <source>
        <dbReference type="Pfam" id="PF16903"/>
    </source>
</evidence>
<name>A0A1V0SHH7_9VIRU</name>
<dbReference type="Gene3D" id="2.70.9.20">
    <property type="entry name" value="Major capsid protein Vp54"/>
    <property type="match status" value="1"/>
</dbReference>
<reference evidence="6" key="1">
    <citation type="journal article" date="2017" name="Science">
        <title>Giant viruses with an expanded complement of translation system components.</title>
        <authorList>
            <person name="Schulz F."/>
            <person name="Yutin N."/>
            <person name="Ivanova N.N."/>
            <person name="Ortega D.R."/>
            <person name="Lee T.K."/>
            <person name="Vierheilig J."/>
            <person name="Daims H."/>
            <person name="Horn M."/>
            <person name="Wagner M."/>
            <person name="Jensen G.J."/>
            <person name="Kyrpides N.C."/>
            <person name="Koonin E.V."/>
            <person name="Woyke T."/>
        </authorList>
    </citation>
    <scope>NUCLEOTIDE SEQUENCE</scope>
    <source>
        <strain evidence="6">KNV1</strain>
    </source>
</reference>
<proteinExistence type="predicted"/>